<name>A0AAD5FPG6_SILAS</name>
<protein>
    <submittedName>
        <fullName evidence="1">Nephrocystin-1</fullName>
    </submittedName>
</protein>
<dbReference type="EMBL" id="MU551606">
    <property type="protein sequence ID" value="KAI5623037.1"/>
    <property type="molecule type" value="Genomic_DNA"/>
</dbReference>
<evidence type="ECO:0000313" key="2">
    <source>
        <dbReference type="Proteomes" id="UP001205998"/>
    </source>
</evidence>
<dbReference type="InterPro" id="IPR039687">
    <property type="entry name" value="NPHP1"/>
</dbReference>
<comment type="caution">
    <text evidence="1">The sequence shown here is derived from an EMBL/GenBank/DDBJ whole genome shotgun (WGS) entry which is preliminary data.</text>
</comment>
<proteinExistence type="predicted"/>
<reference evidence="1" key="1">
    <citation type="submission" date="2018-07" db="EMBL/GenBank/DDBJ databases">
        <title>Comparative genomics of catfishes provides insights into carnivory and benthic adaptation.</title>
        <authorList>
            <person name="Zhang Y."/>
            <person name="Wang D."/>
            <person name="Peng Z."/>
            <person name="Zheng S."/>
            <person name="Shao F."/>
            <person name="Tao W."/>
        </authorList>
    </citation>
    <scope>NUCLEOTIDE SEQUENCE</scope>
    <source>
        <strain evidence="1">Chongqing</strain>
    </source>
</reference>
<dbReference type="GO" id="GO:0005737">
    <property type="term" value="C:cytoplasm"/>
    <property type="evidence" value="ECO:0007669"/>
    <property type="project" value="TreeGrafter"/>
</dbReference>
<sequence>MVRNTVSEMNATDVLSAMGAIPPGFRPSTLSKLLEEGTSYRASHYIQPKLNQSELSFKDLQLDPDTGK</sequence>
<keyword evidence="2" id="KW-1185">Reference proteome</keyword>
<dbReference type="GO" id="GO:0090251">
    <property type="term" value="P:protein localization involved in establishment of planar polarity"/>
    <property type="evidence" value="ECO:0007669"/>
    <property type="project" value="TreeGrafter"/>
</dbReference>
<dbReference type="PANTHER" id="PTHR15176">
    <property type="entry name" value="NEPHROCYSTIN"/>
    <property type="match status" value="1"/>
</dbReference>
<accession>A0AAD5FPG6</accession>
<dbReference type="AlphaFoldDB" id="A0AAD5FPG6"/>
<organism evidence="1 2">
    <name type="scientific">Silurus asotus</name>
    <name type="common">Amur catfish</name>
    <name type="synonym">Parasilurus asotus</name>
    <dbReference type="NCBI Taxonomy" id="30991"/>
    <lineage>
        <taxon>Eukaryota</taxon>
        <taxon>Metazoa</taxon>
        <taxon>Chordata</taxon>
        <taxon>Craniata</taxon>
        <taxon>Vertebrata</taxon>
        <taxon>Euteleostomi</taxon>
        <taxon>Actinopterygii</taxon>
        <taxon>Neopterygii</taxon>
        <taxon>Teleostei</taxon>
        <taxon>Ostariophysi</taxon>
        <taxon>Siluriformes</taxon>
        <taxon>Siluridae</taxon>
        <taxon>Silurus</taxon>
    </lineage>
</organism>
<dbReference type="PANTHER" id="PTHR15176:SF1">
    <property type="entry name" value="NEPHROCYSTIN-1"/>
    <property type="match status" value="1"/>
</dbReference>
<dbReference type="Proteomes" id="UP001205998">
    <property type="component" value="Unassembled WGS sequence"/>
</dbReference>
<feature type="non-terminal residue" evidence="1">
    <location>
        <position position="68"/>
    </location>
</feature>
<gene>
    <name evidence="1" type="ORF">C0J50_17412</name>
</gene>
<evidence type="ECO:0000313" key="1">
    <source>
        <dbReference type="EMBL" id="KAI5623037.1"/>
    </source>
</evidence>
<dbReference type="GO" id="GO:0005929">
    <property type="term" value="C:cilium"/>
    <property type="evidence" value="ECO:0007669"/>
    <property type="project" value="TreeGrafter"/>
</dbReference>